<proteinExistence type="predicted"/>
<protein>
    <submittedName>
        <fullName evidence="1">RBBP9/YdeN family alpha/beta hydrolase</fullName>
    </submittedName>
</protein>
<dbReference type="EMBL" id="JBHTBQ010000046">
    <property type="protein sequence ID" value="MFC7422223.1"/>
    <property type="molecule type" value="Genomic_DNA"/>
</dbReference>
<dbReference type="SUPFAM" id="SSF53474">
    <property type="entry name" value="alpha/beta-Hydrolases"/>
    <property type="match status" value="1"/>
</dbReference>
<dbReference type="RefSeq" id="WP_380190173.1">
    <property type="nucleotide sequence ID" value="NZ_JBHTBQ010000046.1"/>
</dbReference>
<sequence length="194" mass="21448">MPTLYIIHGFDAAPSNHWFPWLQDQLTSLGVACHILAMPNSSQPDLNAWLATIRQSVAVHDEDVYFVGHSLGCITVLRHLEQINQAIGGVVLVAGFAEAVPKLPQLDEFTAQPLNTAHLRQHIKQRCVIASDNDATISFAFTEALSQQLDARFLTIKNGGHFLLGEGFDTLPVVLEELRRMFERANAQTSVNHA</sequence>
<evidence type="ECO:0000313" key="2">
    <source>
        <dbReference type="Proteomes" id="UP001596473"/>
    </source>
</evidence>
<dbReference type="InterPro" id="IPR029058">
    <property type="entry name" value="AB_hydrolase_fold"/>
</dbReference>
<comment type="caution">
    <text evidence="1">The sequence shown here is derived from an EMBL/GenBank/DDBJ whole genome shotgun (WGS) entry which is preliminary data.</text>
</comment>
<dbReference type="Proteomes" id="UP001596473">
    <property type="component" value="Unassembled WGS sequence"/>
</dbReference>
<accession>A0ABW2R2T8</accession>
<keyword evidence="1" id="KW-0378">Hydrolase</keyword>
<dbReference type="GO" id="GO:0016787">
    <property type="term" value="F:hydrolase activity"/>
    <property type="evidence" value="ECO:0007669"/>
    <property type="project" value="UniProtKB-KW"/>
</dbReference>
<dbReference type="InterPro" id="IPR010662">
    <property type="entry name" value="RBBP9/YdeN"/>
</dbReference>
<evidence type="ECO:0000313" key="1">
    <source>
        <dbReference type="EMBL" id="MFC7422223.1"/>
    </source>
</evidence>
<dbReference type="PANTHER" id="PTHR15394:SF3">
    <property type="entry name" value="SERINE HYDROLASE RBBP9"/>
    <property type="match status" value="1"/>
</dbReference>
<dbReference type="Pfam" id="PF06821">
    <property type="entry name" value="Ser_hydrolase"/>
    <property type="match status" value="1"/>
</dbReference>
<reference evidence="2" key="1">
    <citation type="journal article" date="2019" name="Int. J. Syst. Evol. Microbiol.">
        <title>The Global Catalogue of Microorganisms (GCM) 10K type strain sequencing project: providing services to taxonomists for standard genome sequencing and annotation.</title>
        <authorList>
            <consortium name="The Broad Institute Genomics Platform"/>
            <consortium name="The Broad Institute Genome Sequencing Center for Infectious Disease"/>
            <person name="Wu L."/>
            <person name="Ma J."/>
        </authorList>
    </citation>
    <scope>NUCLEOTIDE SEQUENCE [LARGE SCALE GENOMIC DNA]</scope>
    <source>
        <strain evidence="2">CCUG 62945</strain>
    </source>
</reference>
<dbReference type="Gene3D" id="3.40.50.1820">
    <property type="entry name" value="alpha/beta hydrolase"/>
    <property type="match status" value="1"/>
</dbReference>
<dbReference type="PANTHER" id="PTHR15394">
    <property type="entry name" value="SERINE HYDROLASE RBBP9"/>
    <property type="match status" value="1"/>
</dbReference>
<gene>
    <name evidence="1" type="ORF">ACFQNF_20395</name>
</gene>
<organism evidence="1 2">
    <name type="scientific">Iodobacter arcticus</name>
    <dbReference type="NCBI Taxonomy" id="590593"/>
    <lineage>
        <taxon>Bacteria</taxon>
        <taxon>Pseudomonadati</taxon>
        <taxon>Pseudomonadota</taxon>
        <taxon>Betaproteobacteria</taxon>
        <taxon>Neisseriales</taxon>
        <taxon>Chitinibacteraceae</taxon>
        <taxon>Iodobacter</taxon>
    </lineage>
</organism>
<name>A0ABW2R2T8_9NEIS</name>
<keyword evidence="2" id="KW-1185">Reference proteome</keyword>